<accession>A0A4S8P1F3</accession>
<feature type="domain" description="Thiol:disulfide interchange protein DsbD N-terminal" evidence="2">
    <location>
        <begin position="47"/>
        <end position="150"/>
    </location>
</feature>
<gene>
    <name evidence="3" type="ORF">FAA97_10955</name>
</gene>
<dbReference type="RefSeq" id="WP_136598564.1">
    <property type="nucleotide sequence ID" value="NZ_STGV01000003.1"/>
</dbReference>
<protein>
    <recommendedName>
        <fullName evidence="2">Thiol:disulfide interchange protein DsbD N-terminal domain-containing protein</fullName>
    </recommendedName>
</protein>
<sequence length="270" mass="28935">MSLFRIAFSVFYLLLPCLFALPAFAASSSWAENEGGRMRLVLLPAKPDGSRDGALVIEPRPGWVTYWKEPGDVGIPPSLTTPKGAAYAVTRVEFPVPKLLNAGGMRDVGYDGPVTLPFSLSGTEDGTPVTLHVFIGVCLNICIPFQADLTVTPSNEAAMDETGLLDTARARLPEAPSADFSVTGFTMQPNRKRLDISLKIPAGHPPNGFFLQGPSGYVFLDGTFTAGADQTTVLSVPIRKLPKTYTLAGKKWHLLVITGGRAMEAPLAFQ</sequence>
<keyword evidence="4" id="KW-1185">Reference proteome</keyword>
<evidence type="ECO:0000313" key="3">
    <source>
        <dbReference type="EMBL" id="THV23121.1"/>
    </source>
</evidence>
<feature type="chain" id="PRO_5020668901" description="Thiol:disulfide interchange protein DsbD N-terminal domain-containing protein" evidence="1">
    <location>
        <begin position="26"/>
        <end position="270"/>
    </location>
</feature>
<evidence type="ECO:0000259" key="2">
    <source>
        <dbReference type="Pfam" id="PF11412"/>
    </source>
</evidence>
<proteinExistence type="predicted"/>
<dbReference type="Proteomes" id="UP000308828">
    <property type="component" value="Unassembled WGS sequence"/>
</dbReference>
<organism evidence="3 4">
    <name type="scientific">Peteryoungia ipomoeae</name>
    <dbReference type="NCBI Taxonomy" id="1210932"/>
    <lineage>
        <taxon>Bacteria</taxon>
        <taxon>Pseudomonadati</taxon>
        <taxon>Pseudomonadota</taxon>
        <taxon>Alphaproteobacteria</taxon>
        <taxon>Hyphomicrobiales</taxon>
        <taxon>Rhizobiaceae</taxon>
        <taxon>Peteryoungia</taxon>
    </lineage>
</organism>
<dbReference type="Pfam" id="PF11412">
    <property type="entry name" value="DsbD_N"/>
    <property type="match status" value="1"/>
</dbReference>
<evidence type="ECO:0000256" key="1">
    <source>
        <dbReference type="SAM" id="SignalP"/>
    </source>
</evidence>
<dbReference type="OrthoDB" id="9811036at2"/>
<comment type="caution">
    <text evidence="3">The sequence shown here is derived from an EMBL/GenBank/DDBJ whole genome shotgun (WGS) entry which is preliminary data.</text>
</comment>
<dbReference type="AlphaFoldDB" id="A0A4S8P1F3"/>
<reference evidence="3 4" key="1">
    <citation type="submission" date="2019-04" db="EMBL/GenBank/DDBJ databases">
        <title>Genome sequence of strain shin9-1.</title>
        <authorList>
            <person name="Gao J."/>
            <person name="Sun J."/>
        </authorList>
    </citation>
    <scope>NUCLEOTIDE SEQUENCE [LARGE SCALE GENOMIC DNA]</scope>
    <source>
        <strain evidence="4">shin9-1</strain>
    </source>
</reference>
<dbReference type="InterPro" id="IPR028250">
    <property type="entry name" value="DsbDN"/>
</dbReference>
<dbReference type="EMBL" id="STGV01000003">
    <property type="protein sequence ID" value="THV23121.1"/>
    <property type="molecule type" value="Genomic_DNA"/>
</dbReference>
<keyword evidence="1" id="KW-0732">Signal</keyword>
<name>A0A4S8P1F3_9HYPH</name>
<feature type="signal peptide" evidence="1">
    <location>
        <begin position="1"/>
        <end position="25"/>
    </location>
</feature>
<evidence type="ECO:0000313" key="4">
    <source>
        <dbReference type="Proteomes" id="UP000308828"/>
    </source>
</evidence>